<organism evidence="2 3">
    <name type="scientific">Eragrostis curvula</name>
    <name type="common">weeping love grass</name>
    <dbReference type="NCBI Taxonomy" id="38414"/>
    <lineage>
        <taxon>Eukaryota</taxon>
        <taxon>Viridiplantae</taxon>
        <taxon>Streptophyta</taxon>
        <taxon>Embryophyta</taxon>
        <taxon>Tracheophyta</taxon>
        <taxon>Spermatophyta</taxon>
        <taxon>Magnoliopsida</taxon>
        <taxon>Liliopsida</taxon>
        <taxon>Poales</taxon>
        <taxon>Poaceae</taxon>
        <taxon>PACMAD clade</taxon>
        <taxon>Chloridoideae</taxon>
        <taxon>Eragrostideae</taxon>
        <taxon>Eragrostidinae</taxon>
        <taxon>Eragrostis</taxon>
    </lineage>
</organism>
<gene>
    <name evidence="2" type="ORF">EJB05_13193</name>
</gene>
<comment type="caution">
    <text evidence="2">The sequence shown here is derived from an EMBL/GenBank/DDBJ whole genome shotgun (WGS) entry which is preliminary data.</text>
</comment>
<reference evidence="2 3" key="1">
    <citation type="journal article" date="2019" name="Sci. Rep.">
        <title>A high-quality genome of Eragrostis curvula grass provides insights into Poaceae evolution and supports new strategies to enhance forage quality.</title>
        <authorList>
            <person name="Carballo J."/>
            <person name="Santos B.A.C.M."/>
            <person name="Zappacosta D."/>
            <person name="Garbus I."/>
            <person name="Selva J.P."/>
            <person name="Gallo C.A."/>
            <person name="Diaz A."/>
            <person name="Albertini E."/>
            <person name="Caccamo M."/>
            <person name="Echenique V."/>
        </authorList>
    </citation>
    <scope>NUCLEOTIDE SEQUENCE [LARGE SCALE GENOMIC DNA]</scope>
    <source>
        <strain evidence="3">cv. Victoria</strain>
        <tissue evidence="2">Leaf</tissue>
    </source>
</reference>
<dbReference type="AlphaFoldDB" id="A0A5J9VWN3"/>
<evidence type="ECO:0000313" key="3">
    <source>
        <dbReference type="Proteomes" id="UP000324897"/>
    </source>
</evidence>
<dbReference type="Gramene" id="TVU39754">
    <property type="protein sequence ID" value="TVU39754"/>
    <property type="gene ID" value="EJB05_13193"/>
</dbReference>
<proteinExistence type="predicted"/>
<feature type="region of interest" description="Disordered" evidence="1">
    <location>
        <begin position="79"/>
        <end position="116"/>
    </location>
</feature>
<protein>
    <submittedName>
        <fullName evidence="2">Uncharacterized protein</fullName>
    </submittedName>
</protein>
<dbReference type="EMBL" id="RWGY01000007">
    <property type="protein sequence ID" value="TVU39754.1"/>
    <property type="molecule type" value="Genomic_DNA"/>
</dbReference>
<evidence type="ECO:0000313" key="2">
    <source>
        <dbReference type="EMBL" id="TVU39754.1"/>
    </source>
</evidence>
<dbReference type="Proteomes" id="UP000324897">
    <property type="component" value="Chromosome 4"/>
</dbReference>
<sequence length="140" mass="15288">MAMSWSLKGVEGCAAMALGDMRHRMVVELAVDLEASEGAGPAGNLESIQEVETEHTDFAITGDDDTSRWKELISLQYPKSATTGDSSSEKDCTGPESSEESFVTDDDRNSNASQEEDEEYFIFAGRGKCYTYLLSSVHNI</sequence>
<accession>A0A5J9VWN3</accession>
<name>A0A5J9VWN3_9POAL</name>
<feature type="non-terminal residue" evidence="2">
    <location>
        <position position="1"/>
    </location>
</feature>
<evidence type="ECO:0000256" key="1">
    <source>
        <dbReference type="SAM" id="MobiDB-lite"/>
    </source>
</evidence>
<keyword evidence="3" id="KW-1185">Reference proteome</keyword>